<evidence type="ECO:0000313" key="2">
    <source>
        <dbReference type="EMBL" id="PWL03301.1"/>
    </source>
</evidence>
<dbReference type="RefSeq" id="WP_109587357.1">
    <property type="nucleotide sequence ID" value="NZ_QGHD01000007.1"/>
</dbReference>
<dbReference type="Pfam" id="PF04168">
    <property type="entry name" value="Alpha-E"/>
    <property type="match status" value="1"/>
</dbReference>
<evidence type="ECO:0000313" key="3">
    <source>
        <dbReference type="Proteomes" id="UP000245523"/>
    </source>
</evidence>
<protein>
    <submittedName>
        <fullName evidence="2">Uncharacterized protein with alpha-helical domain and ER motif</fullName>
    </submittedName>
</protein>
<sequence length="137" mass="16115">MVRSFIISPTKADRFYWLGRYEMRVYLTLHQLNKCYDKMIDGEPDDYIYFWQKLDVVGHYKTNAEFTLGMLYDEENPSSVISAQRFAMDNAMMVREDIMSETLSYLEMSVALMKKKKAEGVTNTTELQSIIDWSLAF</sequence>
<keyword evidence="3" id="KW-1185">Reference proteome</keyword>
<dbReference type="InterPro" id="IPR007296">
    <property type="entry name" value="DUF403"/>
</dbReference>
<dbReference type="EMBL" id="QGHD01000007">
    <property type="protein sequence ID" value="PWL03301.1"/>
    <property type="molecule type" value="Genomic_DNA"/>
</dbReference>
<organism evidence="2 3">
    <name type="scientific">Hallerella porci</name>
    <dbReference type="NCBI Taxonomy" id="1945871"/>
    <lineage>
        <taxon>Bacteria</taxon>
        <taxon>Pseudomonadati</taxon>
        <taxon>Fibrobacterota</taxon>
        <taxon>Fibrobacteria</taxon>
        <taxon>Fibrobacterales</taxon>
        <taxon>Fibrobacteraceae</taxon>
        <taxon>Hallerella</taxon>
    </lineage>
</organism>
<accession>A0ABX5LMB5</accession>
<dbReference type="Proteomes" id="UP000245523">
    <property type="component" value="Unassembled WGS sequence"/>
</dbReference>
<name>A0ABX5LMB5_9BACT</name>
<comment type="caution">
    <text evidence="2">The sequence shown here is derived from an EMBL/GenBank/DDBJ whole genome shotgun (WGS) entry which is preliminary data.</text>
</comment>
<gene>
    <name evidence="2" type="ORF">B0H50_10758</name>
</gene>
<feature type="domain" description="DUF403" evidence="1">
    <location>
        <begin position="12"/>
        <end position="130"/>
    </location>
</feature>
<proteinExistence type="predicted"/>
<evidence type="ECO:0000259" key="1">
    <source>
        <dbReference type="Pfam" id="PF04168"/>
    </source>
</evidence>
<reference evidence="2 3" key="1">
    <citation type="submission" date="2018-05" db="EMBL/GenBank/DDBJ databases">
        <title>Animal gut microbial communities from fecal samples from Wisconsin, USA.</title>
        <authorList>
            <person name="Neumann A."/>
        </authorList>
    </citation>
    <scope>NUCLEOTIDE SEQUENCE [LARGE SCALE GENOMIC DNA]</scope>
    <source>
        <strain evidence="2 3">UWS4</strain>
    </source>
</reference>